<dbReference type="InterPro" id="IPR015919">
    <property type="entry name" value="Cadherin-like_sf"/>
</dbReference>
<protein>
    <recommendedName>
        <fullName evidence="7">Cadherin domain-containing protein</fullName>
    </recommendedName>
</protein>
<evidence type="ECO:0000256" key="4">
    <source>
        <dbReference type="ARBA" id="ARBA00023136"/>
    </source>
</evidence>
<evidence type="ECO:0000256" key="3">
    <source>
        <dbReference type="ARBA" id="ARBA00022837"/>
    </source>
</evidence>
<dbReference type="Gene3D" id="2.60.40.60">
    <property type="entry name" value="Cadherins"/>
    <property type="match status" value="1"/>
</dbReference>
<evidence type="ECO:0000313" key="6">
    <source>
        <dbReference type="Proteomes" id="UP001634394"/>
    </source>
</evidence>
<keyword evidence="4" id="KW-0472">Membrane</keyword>
<sequence length="69" mass="8146">VEASDSPNRTHFIRRNFTINIRDMNDESPKFNQSWQFNINESYSINTVIGKVQAHDKDLNDEIKYNITD</sequence>
<evidence type="ECO:0000256" key="2">
    <source>
        <dbReference type="ARBA" id="ARBA00022737"/>
    </source>
</evidence>
<dbReference type="AlphaFoldDB" id="A0ABD3WVL2"/>
<keyword evidence="3" id="KW-0106">Calcium</keyword>
<evidence type="ECO:0000313" key="5">
    <source>
        <dbReference type="EMBL" id="KAL3876787.1"/>
    </source>
</evidence>
<evidence type="ECO:0000256" key="1">
    <source>
        <dbReference type="ARBA" id="ARBA00004370"/>
    </source>
</evidence>
<organism evidence="5 6">
    <name type="scientific">Sinanodonta woodiana</name>
    <name type="common">Chinese pond mussel</name>
    <name type="synonym">Anodonta woodiana</name>
    <dbReference type="NCBI Taxonomy" id="1069815"/>
    <lineage>
        <taxon>Eukaryota</taxon>
        <taxon>Metazoa</taxon>
        <taxon>Spiralia</taxon>
        <taxon>Lophotrochozoa</taxon>
        <taxon>Mollusca</taxon>
        <taxon>Bivalvia</taxon>
        <taxon>Autobranchia</taxon>
        <taxon>Heteroconchia</taxon>
        <taxon>Palaeoheterodonta</taxon>
        <taxon>Unionida</taxon>
        <taxon>Unionoidea</taxon>
        <taxon>Unionidae</taxon>
        <taxon>Unioninae</taxon>
        <taxon>Sinanodonta</taxon>
    </lineage>
</organism>
<name>A0ABD3WVL2_SINWO</name>
<dbReference type="InterPro" id="IPR039808">
    <property type="entry name" value="Cadherin"/>
</dbReference>
<dbReference type="EMBL" id="JBJQND010000005">
    <property type="protein sequence ID" value="KAL3876787.1"/>
    <property type="molecule type" value="Genomic_DNA"/>
</dbReference>
<dbReference type="PANTHER" id="PTHR24027">
    <property type="entry name" value="CADHERIN-23"/>
    <property type="match status" value="1"/>
</dbReference>
<dbReference type="Proteomes" id="UP001634394">
    <property type="component" value="Unassembled WGS sequence"/>
</dbReference>
<comment type="subcellular location">
    <subcellularLocation>
        <location evidence="1">Membrane</location>
    </subcellularLocation>
</comment>
<dbReference type="SUPFAM" id="SSF49313">
    <property type="entry name" value="Cadherin-like"/>
    <property type="match status" value="1"/>
</dbReference>
<dbReference type="PANTHER" id="PTHR24027:SF438">
    <property type="entry name" value="CADHERIN 23"/>
    <property type="match status" value="1"/>
</dbReference>
<feature type="non-terminal residue" evidence="5">
    <location>
        <position position="1"/>
    </location>
</feature>
<accession>A0ABD3WVL2</accession>
<comment type="caution">
    <text evidence="5">The sequence shown here is derived from an EMBL/GenBank/DDBJ whole genome shotgun (WGS) entry which is preliminary data.</text>
</comment>
<proteinExistence type="predicted"/>
<dbReference type="GO" id="GO:0016020">
    <property type="term" value="C:membrane"/>
    <property type="evidence" value="ECO:0007669"/>
    <property type="project" value="UniProtKB-SubCell"/>
</dbReference>
<gene>
    <name evidence="5" type="ORF">ACJMK2_034581</name>
</gene>
<keyword evidence="2" id="KW-0677">Repeat</keyword>
<keyword evidence="6" id="KW-1185">Reference proteome</keyword>
<evidence type="ECO:0008006" key="7">
    <source>
        <dbReference type="Google" id="ProtNLM"/>
    </source>
</evidence>
<feature type="non-terminal residue" evidence="5">
    <location>
        <position position="69"/>
    </location>
</feature>
<reference evidence="5 6" key="1">
    <citation type="submission" date="2024-11" db="EMBL/GenBank/DDBJ databases">
        <title>Chromosome-level genome assembly of the freshwater bivalve Anodonta woodiana.</title>
        <authorList>
            <person name="Chen X."/>
        </authorList>
    </citation>
    <scope>NUCLEOTIDE SEQUENCE [LARGE SCALE GENOMIC DNA]</scope>
    <source>
        <strain evidence="5">MN2024</strain>
        <tissue evidence="5">Gills</tissue>
    </source>
</reference>